<dbReference type="Pfam" id="PF13610">
    <property type="entry name" value="DDE_Tnp_IS240"/>
    <property type="match status" value="1"/>
</dbReference>
<protein>
    <recommendedName>
        <fullName evidence="1">DDE domain-containing protein</fullName>
    </recommendedName>
</protein>
<proteinExistence type="predicted"/>
<evidence type="ECO:0000313" key="3">
    <source>
        <dbReference type="Proteomes" id="UP000222944"/>
    </source>
</evidence>
<organism evidence="2 3">
    <name type="scientific">Bacillus thuringiensis</name>
    <dbReference type="NCBI Taxonomy" id="1428"/>
    <lineage>
        <taxon>Bacteria</taxon>
        <taxon>Bacillati</taxon>
        <taxon>Bacillota</taxon>
        <taxon>Bacilli</taxon>
        <taxon>Bacillales</taxon>
        <taxon>Bacillaceae</taxon>
        <taxon>Bacillus</taxon>
        <taxon>Bacillus cereus group</taxon>
    </lineage>
</organism>
<dbReference type="Proteomes" id="UP000222944">
    <property type="component" value="Unassembled WGS sequence"/>
</dbReference>
<name>A0A9X7GH23_BACTU</name>
<sequence length="66" mass="7774">MITVDKNPAETIVIQELKEEKHMPESIESIKFKYLNNIVEQGHQFIKKAISLYVRIKVVLLQSFWS</sequence>
<dbReference type="InterPro" id="IPR032874">
    <property type="entry name" value="DDE_dom"/>
</dbReference>
<feature type="domain" description="DDE" evidence="1">
    <location>
        <begin position="2"/>
        <end position="56"/>
    </location>
</feature>
<accession>A0A9X7GH23</accession>
<evidence type="ECO:0000259" key="1">
    <source>
        <dbReference type="Pfam" id="PF13610"/>
    </source>
</evidence>
<dbReference type="AlphaFoldDB" id="A0A9X7GH23"/>
<reference evidence="2 3" key="1">
    <citation type="submission" date="2017-09" db="EMBL/GenBank/DDBJ databases">
        <title>Large-scale bioinformatics analysis of Bacillus genomes uncovers conserved roles of natural products in bacterial physiology.</title>
        <authorList>
            <consortium name="Agbiome Team Llc"/>
            <person name="Bleich R.M."/>
            <person name="Grubbs K.J."/>
            <person name="Santa Maria K.C."/>
            <person name="Allen S.E."/>
            <person name="Farag S."/>
            <person name="Shank E.A."/>
            <person name="Bowers A."/>
        </authorList>
    </citation>
    <scope>NUCLEOTIDE SEQUENCE [LARGE SCALE GENOMIC DNA]</scope>
    <source>
        <strain evidence="2 3">AFS058004</strain>
    </source>
</reference>
<comment type="caution">
    <text evidence="2">The sequence shown here is derived from an EMBL/GenBank/DDBJ whole genome shotgun (WGS) entry which is preliminary data.</text>
</comment>
<dbReference type="EMBL" id="NUFN01000041">
    <property type="protein sequence ID" value="PGH79241.1"/>
    <property type="molecule type" value="Genomic_DNA"/>
</dbReference>
<evidence type="ECO:0000313" key="2">
    <source>
        <dbReference type="EMBL" id="PGH79241.1"/>
    </source>
</evidence>
<gene>
    <name evidence="2" type="ORF">CN899_26435</name>
</gene>